<evidence type="ECO:0000256" key="2">
    <source>
        <dbReference type="SAM" id="SignalP"/>
    </source>
</evidence>
<evidence type="ECO:0000256" key="1">
    <source>
        <dbReference type="SAM" id="MobiDB-lite"/>
    </source>
</evidence>
<reference evidence="3 4" key="1">
    <citation type="submission" date="2018-12" db="EMBL/GenBank/DDBJ databases">
        <authorList>
            <consortium name="Pathogen Informatics"/>
        </authorList>
    </citation>
    <scope>NUCLEOTIDE SEQUENCE [LARGE SCALE GENOMIC DNA]</scope>
    <source>
        <strain evidence="3 4">NCTC10951</strain>
    </source>
</reference>
<dbReference type="EMBL" id="LR134477">
    <property type="protein sequence ID" value="VEI15637.1"/>
    <property type="molecule type" value="Genomic_DNA"/>
</dbReference>
<dbReference type="Proteomes" id="UP000268658">
    <property type="component" value="Chromosome"/>
</dbReference>
<protein>
    <submittedName>
        <fullName evidence="3">Uncharacterized protein</fullName>
    </submittedName>
</protein>
<gene>
    <name evidence="3" type="ORF">NCTC10951_01266</name>
</gene>
<feature type="signal peptide" evidence="2">
    <location>
        <begin position="1"/>
        <end position="28"/>
    </location>
</feature>
<keyword evidence="2" id="KW-0732">Signal</keyword>
<evidence type="ECO:0000313" key="3">
    <source>
        <dbReference type="EMBL" id="VEI15637.1"/>
    </source>
</evidence>
<dbReference type="KEGG" id="avc:NCTC10951_01266"/>
<feature type="compositionally biased region" description="Low complexity" evidence="1">
    <location>
        <begin position="35"/>
        <end position="55"/>
    </location>
</feature>
<feature type="chain" id="PRO_5019101012" evidence="2">
    <location>
        <begin position="29"/>
        <end position="70"/>
    </location>
</feature>
<sequence length="70" mass="6814">MRLGRPLAAASAVAAMTGASLIASPALANDSNRNSPSSPSSSSSPSAPATPSSSSTPPPQPDPLGSRQLQ</sequence>
<evidence type="ECO:0000313" key="4">
    <source>
        <dbReference type="Proteomes" id="UP000268658"/>
    </source>
</evidence>
<name>A0A448PKF1_ACTVI</name>
<accession>A0A448PKF1</accession>
<proteinExistence type="predicted"/>
<dbReference type="AlphaFoldDB" id="A0A448PKF1"/>
<organism evidence="3 4">
    <name type="scientific">Actinomyces viscosus</name>
    <dbReference type="NCBI Taxonomy" id="1656"/>
    <lineage>
        <taxon>Bacteria</taxon>
        <taxon>Bacillati</taxon>
        <taxon>Actinomycetota</taxon>
        <taxon>Actinomycetes</taxon>
        <taxon>Actinomycetales</taxon>
        <taxon>Actinomycetaceae</taxon>
        <taxon>Actinomyces</taxon>
    </lineage>
</organism>
<feature type="region of interest" description="Disordered" evidence="1">
    <location>
        <begin position="27"/>
        <end position="70"/>
    </location>
</feature>